<dbReference type="Proteomes" id="UP001054837">
    <property type="component" value="Unassembled WGS sequence"/>
</dbReference>
<gene>
    <name evidence="1" type="ORF">CDAR_268611</name>
</gene>
<accession>A0AAV4X4H3</accession>
<reference evidence="1 2" key="1">
    <citation type="submission" date="2021-06" db="EMBL/GenBank/DDBJ databases">
        <title>Caerostris darwini draft genome.</title>
        <authorList>
            <person name="Kono N."/>
            <person name="Arakawa K."/>
        </authorList>
    </citation>
    <scope>NUCLEOTIDE SEQUENCE [LARGE SCALE GENOMIC DNA]</scope>
</reference>
<name>A0AAV4X4H3_9ARAC</name>
<dbReference type="AlphaFoldDB" id="A0AAV4X4H3"/>
<proteinExistence type="predicted"/>
<comment type="caution">
    <text evidence="1">The sequence shown here is derived from an EMBL/GenBank/DDBJ whole genome shotgun (WGS) entry which is preliminary data.</text>
</comment>
<sequence>MRRRQALYLCEKSLEYNFGGFGEDRRSCVHSSREFLKKIVGKVAFQWYVQIVVFEATKWWTFWQKKGVFFFKSLLKPVLHYDKLEMIIFRQSFRRVTSQAAGDEFWIEFCGLHYASDSPRAATVAMFRLMTGHDCLYAYLFRFNLSTSPNYALCDLERTMTAVIG</sequence>
<evidence type="ECO:0000313" key="2">
    <source>
        <dbReference type="Proteomes" id="UP001054837"/>
    </source>
</evidence>
<evidence type="ECO:0000313" key="1">
    <source>
        <dbReference type="EMBL" id="GIY89075.1"/>
    </source>
</evidence>
<keyword evidence="2" id="KW-1185">Reference proteome</keyword>
<dbReference type="EMBL" id="BPLQ01015570">
    <property type="protein sequence ID" value="GIY89075.1"/>
    <property type="molecule type" value="Genomic_DNA"/>
</dbReference>
<organism evidence="1 2">
    <name type="scientific">Caerostris darwini</name>
    <dbReference type="NCBI Taxonomy" id="1538125"/>
    <lineage>
        <taxon>Eukaryota</taxon>
        <taxon>Metazoa</taxon>
        <taxon>Ecdysozoa</taxon>
        <taxon>Arthropoda</taxon>
        <taxon>Chelicerata</taxon>
        <taxon>Arachnida</taxon>
        <taxon>Araneae</taxon>
        <taxon>Araneomorphae</taxon>
        <taxon>Entelegynae</taxon>
        <taxon>Araneoidea</taxon>
        <taxon>Araneidae</taxon>
        <taxon>Caerostris</taxon>
    </lineage>
</organism>
<protein>
    <submittedName>
        <fullName evidence="1">Uncharacterized protein</fullName>
    </submittedName>
</protein>